<reference evidence="2" key="1">
    <citation type="submission" date="2022-04" db="EMBL/GenBank/DDBJ databases">
        <title>A functionally conserved STORR gene fusion in Papaver species that diverged 16.8 million years ago.</title>
        <authorList>
            <person name="Catania T."/>
        </authorList>
    </citation>
    <scope>NUCLEOTIDE SEQUENCE</scope>
    <source>
        <strain evidence="2">S-188037</strain>
    </source>
</reference>
<feature type="non-terminal residue" evidence="2">
    <location>
        <position position="1"/>
    </location>
</feature>
<feature type="domain" description="FBD" evidence="1">
    <location>
        <begin position="20"/>
        <end position="92"/>
    </location>
</feature>
<evidence type="ECO:0000313" key="2">
    <source>
        <dbReference type="EMBL" id="KAI3835326.1"/>
    </source>
</evidence>
<dbReference type="AlphaFoldDB" id="A0AAD4RVG9"/>
<dbReference type="SMART" id="SM00579">
    <property type="entry name" value="FBD"/>
    <property type="match status" value="1"/>
</dbReference>
<evidence type="ECO:0000259" key="1">
    <source>
        <dbReference type="SMART" id="SM00579"/>
    </source>
</evidence>
<gene>
    <name evidence="2" type="ORF">MKW98_020442</name>
</gene>
<sequence>GFSRFNNFFGIDGQMRRVPECLLLQLKVIEVQEFGGKQEDLHNVTYFLKNSPVLQTMTISLPSYLPQNLRDRVMKKIRMLPKGSTCCVINFK</sequence>
<proteinExistence type="predicted"/>
<dbReference type="Pfam" id="PF08387">
    <property type="entry name" value="FBD"/>
    <property type="match status" value="1"/>
</dbReference>
<evidence type="ECO:0000313" key="3">
    <source>
        <dbReference type="Proteomes" id="UP001202328"/>
    </source>
</evidence>
<dbReference type="Proteomes" id="UP001202328">
    <property type="component" value="Unassembled WGS sequence"/>
</dbReference>
<accession>A0AAD4RVG9</accession>
<keyword evidence="3" id="KW-1185">Reference proteome</keyword>
<comment type="caution">
    <text evidence="2">The sequence shown here is derived from an EMBL/GenBank/DDBJ whole genome shotgun (WGS) entry which is preliminary data.</text>
</comment>
<organism evidence="2 3">
    <name type="scientific">Papaver atlanticum</name>
    <dbReference type="NCBI Taxonomy" id="357466"/>
    <lineage>
        <taxon>Eukaryota</taxon>
        <taxon>Viridiplantae</taxon>
        <taxon>Streptophyta</taxon>
        <taxon>Embryophyta</taxon>
        <taxon>Tracheophyta</taxon>
        <taxon>Spermatophyta</taxon>
        <taxon>Magnoliopsida</taxon>
        <taxon>Ranunculales</taxon>
        <taxon>Papaveraceae</taxon>
        <taxon>Papaveroideae</taxon>
        <taxon>Papaver</taxon>
    </lineage>
</organism>
<name>A0AAD4RVG9_9MAGN</name>
<dbReference type="EMBL" id="JAJJMB010017752">
    <property type="protein sequence ID" value="KAI3835326.1"/>
    <property type="molecule type" value="Genomic_DNA"/>
</dbReference>
<protein>
    <recommendedName>
        <fullName evidence="1">FBD domain-containing protein</fullName>
    </recommendedName>
</protein>
<dbReference type="InterPro" id="IPR006566">
    <property type="entry name" value="FBD"/>
</dbReference>